<protein>
    <submittedName>
        <fullName evidence="2">Subtilase family protein</fullName>
    </submittedName>
</protein>
<dbReference type="InterPro" id="IPR034074">
    <property type="entry name" value="Y4bN_pept_dom"/>
</dbReference>
<dbReference type="Proteomes" id="UP000199682">
    <property type="component" value="Unassembled WGS sequence"/>
</dbReference>
<organism evidence="2 3">
    <name type="scientific">Lentzea albidocapillata subsp. violacea</name>
    <dbReference type="NCBI Taxonomy" id="128104"/>
    <lineage>
        <taxon>Bacteria</taxon>
        <taxon>Bacillati</taxon>
        <taxon>Actinomycetota</taxon>
        <taxon>Actinomycetes</taxon>
        <taxon>Pseudonocardiales</taxon>
        <taxon>Pseudonocardiaceae</taxon>
        <taxon>Lentzea</taxon>
    </lineage>
</organism>
<sequence length="519" mass="56729">MAGLALYGPLDDVLVSTKPVVLTHRLESVKILPEAPAVNDPLAYGLVTAQAAAAAEASAADRRRVFCMPITSPPEARFGEPSLWSASIDALAVGTDIGQSDGGISLLGQPDPAAARLFLISAGNVNGWESGIDYRDVCDAAGIQDPAQAWNALVVGAHTDLTSIPSDPNFTHWTPLAATGDLSPHSRTSLLFGTRPWPLKPDICMEGGNVLTDGVDFHDKHPLLTVRTTSHRDDLALTSANATSAATAQASRLAAKAMAAYPTYWPETIRGLLVHAAEWTPAMKAEIDNNTGKTARQAMLRRYGWGVPTEEAVLTSSRNAVTLVTQDEFVPFDGPTHRARSFRLHRLPWPTETLRDLADTQIQLRITLSYFIEPAASRRGWRRRYAYASHGLRFELRSPLEQRVDDFLARVNHDAHDEETGSRPPSGSDRWLVGNNQRNLGSLHHDMWDGAGAELADCDLIAVYPVGGWWKNNKRADRANLPLRYSLIVSLRTPDQEIDLYTPIATALRVPIAVEIDER</sequence>
<dbReference type="EMBL" id="FNET01000035">
    <property type="protein sequence ID" value="SDN11188.1"/>
    <property type="molecule type" value="Genomic_DNA"/>
</dbReference>
<dbReference type="AlphaFoldDB" id="A0A1G9YPU4"/>
<evidence type="ECO:0000313" key="3">
    <source>
        <dbReference type="Proteomes" id="UP000199682"/>
    </source>
</evidence>
<dbReference type="InterPro" id="IPR036852">
    <property type="entry name" value="Peptidase_S8/S53_dom_sf"/>
</dbReference>
<dbReference type="CDD" id="cd04847">
    <property type="entry name" value="Peptidases_S8_Subtilisin_like_2"/>
    <property type="match status" value="1"/>
</dbReference>
<name>A0A1G9YPU4_9PSEU</name>
<accession>A0A1G9YPU4</accession>
<evidence type="ECO:0000259" key="1">
    <source>
        <dbReference type="Pfam" id="PF00082"/>
    </source>
</evidence>
<dbReference type="GO" id="GO:0006508">
    <property type="term" value="P:proteolysis"/>
    <property type="evidence" value="ECO:0007669"/>
    <property type="project" value="InterPro"/>
</dbReference>
<dbReference type="GO" id="GO:0004252">
    <property type="term" value="F:serine-type endopeptidase activity"/>
    <property type="evidence" value="ECO:0007669"/>
    <property type="project" value="InterPro"/>
</dbReference>
<dbReference type="Pfam" id="PF00082">
    <property type="entry name" value="Peptidase_S8"/>
    <property type="match status" value="1"/>
</dbReference>
<gene>
    <name evidence="2" type="ORF">SAMN04488074_1352</name>
</gene>
<dbReference type="SUPFAM" id="SSF52743">
    <property type="entry name" value="Subtilisin-like"/>
    <property type="match status" value="1"/>
</dbReference>
<feature type="domain" description="Peptidase S8/S53" evidence="1">
    <location>
        <begin position="1"/>
        <end position="306"/>
    </location>
</feature>
<dbReference type="Gene3D" id="3.40.50.200">
    <property type="entry name" value="Peptidase S8/S53 domain"/>
    <property type="match status" value="1"/>
</dbReference>
<dbReference type="InterPro" id="IPR000209">
    <property type="entry name" value="Peptidase_S8/S53_dom"/>
</dbReference>
<evidence type="ECO:0000313" key="2">
    <source>
        <dbReference type="EMBL" id="SDN11188.1"/>
    </source>
</evidence>
<proteinExistence type="predicted"/>
<reference evidence="3" key="1">
    <citation type="submission" date="2016-10" db="EMBL/GenBank/DDBJ databases">
        <authorList>
            <person name="Varghese N."/>
            <person name="Submissions S."/>
        </authorList>
    </citation>
    <scope>NUCLEOTIDE SEQUENCE [LARGE SCALE GENOMIC DNA]</scope>
    <source>
        <strain evidence="3">DSM 44796</strain>
    </source>
</reference>